<keyword evidence="3" id="KW-0808">Transferase</keyword>
<keyword evidence="12" id="KW-1185">Reference proteome</keyword>
<dbReference type="PROSITE" id="PS01036">
    <property type="entry name" value="HSP70_3"/>
    <property type="match status" value="1"/>
</dbReference>
<evidence type="ECO:0000256" key="3">
    <source>
        <dbReference type="ARBA" id="ARBA00022679"/>
    </source>
</evidence>
<dbReference type="InterPro" id="IPR000600">
    <property type="entry name" value="ROK"/>
</dbReference>
<dbReference type="EMBL" id="CP036282">
    <property type="protein sequence ID" value="QDL53684.1"/>
    <property type="molecule type" value="Genomic_DNA"/>
</dbReference>
<dbReference type="InterPro" id="IPR043129">
    <property type="entry name" value="ATPase_NBD"/>
</dbReference>
<dbReference type="Proteomes" id="UP000317365">
    <property type="component" value="Chromosome"/>
</dbReference>
<organism evidence="11 12">
    <name type="scientific">Rhodoferax aquaticus</name>
    <dbReference type="NCBI Taxonomy" id="2527691"/>
    <lineage>
        <taxon>Bacteria</taxon>
        <taxon>Pseudomonadati</taxon>
        <taxon>Pseudomonadota</taxon>
        <taxon>Betaproteobacteria</taxon>
        <taxon>Burkholderiales</taxon>
        <taxon>Comamonadaceae</taxon>
        <taxon>Rhodoferax</taxon>
    </lineage>
</organism>
<keyword evidence="8" id="KW-0067">ATP-binding</keyword>
<evidence type="ECO:0000256" key="1">
    <source>
        <dbReference type="ARBA" id="ARBA00007381"/>
    </source>
</evidence>
<keyword evidence="6" id="KW-0418">Kinase</keyword>
<keyword evidence="4" id="KW-0479">Metal-binding</keyword>
<dbReference type="Pfam" id="PF00480">
    <property type="entry name" value="ROK"/>
    <property type="match status" value="1"/>
</dbReference>
<evidence type="ECO:0000313" key="12">
    <source>
        <dbReference type="Proteomes" id="UP000317365"/>
    </source>
</evidence>
<dbReference type="Gene3D" id="3.30.420.40">
    <property type="match status" value="2"/>
</dbReference>
<dbReference type="CDD" id="cd24057">
    <property type="entry name" value="ASKHA_NBD_ROK_NAGK"/>
    <property type="match status" value="1"/>
</dbReference>
<dbReference type="InterPro" id="IPR018181">
    <property type="entry name" value="Heat_shock_70_CS"/>
</dbReference>
<dbReference type="KEGG" id="rhg:EXZ61_05585"/>
<dbReference type="GO" id="GO:0005524">
    <property type="term" value="F:ATP binding"/>
    <property type="evidence" value="ECO:0007669"/>
    <property type="project" value="UniProtKB-KW"/>
</dbReference>
<evidence type="ECO:0000256" key="6">
    <source>
        <dbReference type="ARBA" id="ARBA00022777"/>
    </source>
</evidence>
<accession>A0A515EM21</accession>
<gene>
    <name evidence="11" type="ORF">EXZ61_05585</name>
</gene>
<dbReference type="EC" id="2.7.1.59" evidence="2"/>
<evidence type="ECO:0000256" key="2">
    <source>
        <dbReference type="ARBA" id="ARBA00012122"/>
    </source>
</evidence>
<name>A0A515EM21_9BURK</name>
<evidence type="ECO:0000256" key="10">
    <source>
        <dbReference type="ARBA" id="ARBA00049065"/>
    </source>
</evidence>
<dbReference type="GO" id="GO:0046872">
    <property type="term" value="F:metal ion binding"/>
    <property type="evidence" value="ECO:0007669"/>
    <property type="project" value="UniProtKB-KW"/>
</dbReference>
<keyword evidence="7" id="KW-0862">Zinc</keyword>
<dbReference type="PANTHER" id="PTHR18964">
    <property type="entry name" value="ROK (REPRESSOR, ORF, KINASE) FAMILY"/>
    <property type="match status" value="1"/>
</dbReference>
<dbReference type="RefSeq" id="WP_142809815.1">
    <property type="nucleotide sequence ID" value="NZ_CP036282.1"/>
</dbReference>
<protein>
    <recommendedName>
        <fullName evidence="2">N-acetylglucosamine kinase</fullName>
        <ecNumber evidence="2">2.7.1.59</ecNumber>
    </recommendedName>
</protein>
<dbReference type="SUPFAM" id="SSF53067">
    <property type="entry name" value="Actin-like ATPase domain"/>
    <property type="match status" value="1"/>
</dbReference>
<evidence type="ECO:0000256" key="9">
    <source>
        <dbReference type="ARBA" id="ARBA00023277"/>
    </source>
</evidence>
<reference evidence="12" key="1">
    <citation type="submission" date="2019-02" db="EMBL/GenBank/DDBJ databases">
        <title>Complete genome sequence of Rhodoferax sp. Gr-4.</title>
        <authorList>
            <person name="Jin L."/>
        </authorList>
    </citation>
    <scope>NUCLEOTIDE SEQUENCE [LARGE SCALE GENOMIC DNA]</scope>
    <source>
        <strain evidence="12">Gr-4</strain>
    </source>
</reference>
<evidence type="ECO:0000256" key="8">
    <source>
        <dbReference type="ARBA" id="ARBA00022840"/>
    </source>
</evidence>
<evidence type="ECO:0000256" key="4">
    <source>
        <dbReference type="ARBA" id="ARBA00022723"/>
    </source>
</evidence>
<reference evidence="12" key="2">
    <citation type="journal article" date="2020" name="Int. J. Syst. Evol. Microbiol.">
        <title>Genomic insights into a novel species Rhodoferax aquaticus sp. nov., isolated from freshwater.</title>
        <authorList>
            <person name="Li T."/>
            <person name="Zhuo Y."/>
            <person name="Jin C.Z."/>
            <person name="Wu X."/>
            <person name="Ko S.R."/>
            <person name="Jin F.J."/>
            <person name="Ahn C.Y."/>
            <person name="Oh H.M."/>
            <person name="Lee H.G."/>
            <person name="Jin L."/>
        </authorList>
    </citation>
    <scope>NUCLEOTIDE SEQUENCE [LARGE SCALE GENOMIC DNA]</scope>
    <source>
        <strain evidence="12">Gr-4</strain>
    </source>
</reference>
<evidence type="ECO:0000256" key="5">
    <source>
        <dbReference type="ARBA" id="ARBA00022741"/>
    </source>
</evidence>
<dbReference type="GO" id="GO:0045127">
    <property type="term" value="F:N-acetylglucosamine kinase activity"/>
    <property type="evidence" value="ECO:0007669"/>
    <property type="project" value="UniProtKB-EC"/>
</dbReference>
<dbReference type="PANTHER" id="PTHR18964:SF162">
    <property type="entry name" value="N-ACETYL-D-GLUCOSAMINE KINASE"/>
    <property type="match status" value="1"/>
</dbReference>
<evidence type="ECO:0000313" key="11">
    <source>
        <dbReference type="EMBL" id="QDL53684.1"/>
    </source>
</evidence>
<keyword evidence="9" id="KW-0119">Carbohydrate metabolism</keyword>
<sequence>MLGAIDLGGTKIEACVFDPQLQALQRQRRATPHGSYAELLDAIVQQCLWLQTQAGNAQLPIGIGIPGLIDRRSGLSTTANLAAMGRPLQADLSARLGRHIAVENDCKCFALSEAQGGAGQGHGVVFGLILGTGVGGGVCTQGELMLHHNGLSGEVGHIALPAQCVAQWGLPVIRCGCGRTGCYETYVSGPGMTRLCKHLTGQALSAPEIVQGNAHGDPLLQSVFGVWVSLLCELLHTVQLVVDPDCVVFGGGLSRIPALAEHVARAFPSHQLSGLRAPHFTSATFGDSSGVRGAAILAQRLISS</sequence>
<comment type="similarity">
    <text evidence="1">Belongs to the heat shock protein 70 family.</text>
</comment>
<evidence type="ECO:0000256" key="7">
    <source>
        <dbReference type="ARBA" id="ARBA00022833"/>
    </source>
</evidence>
<keyword evidence="5" id="KW-0547">Nucleotide-binding</keyword>
<proteinExistence type="inferred from homology"/>
<comment type="catalytic activity">
    <reaction evidence="10">
        <text>N-acetyl-D-glucosamine + ATP = N-acetyl-D-glucosamine 6-phosphate + ADP + H(+)</text>
        <dbReference type="Rhea" id="RHEA:17417"/>
        <dbReference type="ChEBI" id="CHEBI:15378"/>
        <dbReference type="ChEBI" id="CHEBI:30616"/>
        <dbReference type="ChEBI" id="CHEBI:57513"/>
        <dbReference type="ChEBI" id="CHEBI:456216"/>
        <dbReference type="ChEBI" id="CHEBI:506227"/>
        <dbReference type="EC" id="2.7.1.59"/>
    </reaction>
</comment>
<dbReference type="AlphaFoldDB" id="A0A515EM21"/>